<dbReference type="Pfam" id="PF04422">
    <property type="entry name" value="FrhB_FdhB_N"/>
    <property type="match status" value="1"/>
</dbReference>
<dbReference type="OrthoDB" id="3247493at2"/>
<proteinExistence type="predicted"/>
<dbReference type="EMBL" id="CP019604">
    <property type="protein sequence ID" value="ARU18376.1"/>
    <property type="molecule type" value="Genomic_DNA"/>
</dbReference>
<gene>
    <name evidence="2" type="ORF">A9D14_18715</name>
</gene>
<feature type="domain" description="4Fe-4S ferredoxin-type" evidence="1">
    <location>
        <begin position="12"/>
        <end position="39"/>
    </location>
</feature>
<protein>
    <recommendedName>
        <fullName evidence="1">4Fe-4S ferredoxin-type domain-containing protein</fullName>
    </recommendedName>
</protein>
<dbReference type="AlphaFoldDB" id="A0A217EZ11"/>
<geneLocation type="plasmid" evidence="3">
    <name>pcme4a9ii</name>
</geneLocation>
<keyword evidence="2" id="KW-0614">Plasmid</keyword>
<reference evidence="2 3" key="1">
    <citation type="submission" date="2017-01" db="EMBL/GenBank/DDBJ databases">
        <title>Complete genome sequence of esterase-producing bacterium Croceicoccus marinus E4A9.</title>
        <authorList>
            <person name="Wu Y.-H."/>
            <person name="Cheng H."/>
            <person name="Xu L."/>
            <person name="Huo Y.-Y."/>
            <person name="Wang C.-S."/>
            <person name="Xu X.-W."/>
        </authorList>
    </citation>
    <scope>NUCLEOTIDE SEQUENCE [LARGE SCALE GENOMIC DNA]</scope>
    <source>
        <strain evidence="2 3">E4A9</strain>
        <plasmid evidence="3">Plasmid pcme4a9ii</plasmid>
    </source>
</reference>
<evidence type="ECO:0000313" key="3">
    <source>
        <dbReference type="Proteomes" id="UP000195807"/>
    </source>
</evidence>
<dbReference type="PROSITE" id="PS51379">
    <property type="entry name" value="4FE4S_FER_2"/>
    <property type="match status" value="1"/>
</dbReference>
<dbReference type="RefSeq" id="WP_083988201.1">
    <property type="nucleotide sequence ID" value="NZ_CP019604.1"/>
</dbReference>
<sequence>MTMEIVRDKGTLSTVIDGGYCIGCGGCAAVSPDIEITSEGCGQYKASLPKISVIETEKALSVCPFSDNGFHEDALGRMFFGENASHDSRLGWHEALYAGYVAEGSFRKRGASGGFTTWILAQLLKDGLVDAVIHVRPADRQETGALFRYSISRTEEEITSRAKSRYYPVEISEVIAEVRRVPGKYVFVGLPCFVKTVRRLAEQDQVIRERVVYTVGLVCGHLKSASFSDALAWEQDIPPGELKEIDFRVKLSERDASDYGVYLRSEEKESVSPVRASISGDWGLNFFRYSACDYCDDVFAETADIAVGDAWLPNYSNDTEGNSVVVVRSIALAQIVARARADGRLSLDVLSADHMAQSQAGGLRDRREGLAFRLFQKHAAGAWTPKKRVLPSDALSEKRKRIYEQRSKLRQLSHSYWSQAVSARDFNVFRESLAPHISEMRGLYSRPIPLMIAGKLYRALKRLKRRYF</sequence>
<accession>A0A217EZ11</accession>
<dbReference type="InterPro" id="IPR007525">
    <property type="entry name" value="FrhB_FdhB_C"/>
</dbReference>
<dbReference type="STRING" id="450378.GCA_001661675_03758"/>
<dbReference type="InterPro" id="IPR045220">
    <property type="entry name" value="FRHB/FDHB/HCAR-like"/>
</dbReference>
<dbReference type="InterPro" id="IPR007516">
    <property type="entry name" value="Co_F420_Hydgase/DH_bsu_N"/>
</dbReference>
<evidence type="ECO:0000259" key="1">
    <source>
        <dbReference type="PROSITE" id="PS51379"/>
    </source>
</evidence>
<dbReference type="PANTHER" id="PTHR31332">
    <property type="entry name" value="7-HYDROXYMETHYL CHLOROPHYLL A REDUCTASE, CHLOROPLASTIC"/>
    <property type="match status" value="1"/>
</dbReference>
<dbReference type="KEGG" id="cman:A9D14_18715"/>
<dbReference type="PANTHER" id="PTHR31332:SF0">
    <property type="entry name" value="7-HYDROXYMETHYL CHLOROPHYLL A REDUCTASE, CHLOROPLASTIC"/>
    <property type="match status" value="1"/>
</dbReference>
<dbReference type="GO" id="GO:0052592">
    <property type="term" value="F:oxidoreductase activity, acting on CH or CH2 groups, with an iron-sulfur protein as acceptor"/>
    <property type="evidence" value="ECO:0007669"/>
    <property type="project" value="TreeGrafter"/>
</dbReference>
<evidence type="ECO:0000313" key="2">
    <source>
        <dbReference type="EMBL" id="ARU18376.1"/>
    </source>
</evidence>
<keyword evidence="3" id="KW-1185">Reference proteome</keyword>
<dbReference type="InterPro" id="IPR017896">
    <property type="entry name" value="4Fe4S_Fe-S-bd"/>
</dbReference>
<organism evidence="2 3">
    <name type="scientific">Croceicoccus marinus</name>
    <dbReference type="NCBI Taxonomy" id="450378"/>
    <lineage>
        <taxon>Bacteria</taxon>
        <taxon>Pseudomonadati</taxon>
        <taxon>Pseudomonadota</taxon>
        <taxon>Alphaproteobacteria</taxon>
        <taxon>Sphingomonadales</taxon>
        <taxon>Erythrobacteraceae</taxon>
        <taxon>Croceicoccus</taxon>
    </lineage>
</organism>
<dbReference type="Pfam" id="PF04432">
    <property type="entry name" value="FrhB_FdhB_C"/>
    <property type="match status" value="1"/>
</dbReference>
<dbReference type="Proteomes" id="UP000195807">
    <property type="component" value="Plasmid pCME4A9II"/>
</dbReference>
<name>A0A217EZ11_9SPHN</name>